<keyword evidence="3" id="KW-0813">Transport</keyword>
<keyword evidence="8" id="KW-0811">Translocation</keyword>
<feature type="region of interest" description="Disordered" evidence="10">
    <location>
        <begin position="79"/>
        <end position="179"/>
    </location>
</feature>
<evidence type="ECO:0000313" key="11">
    <source>
        <dbReference type="EMBL" id="MDO8107818.1"/>
    </source>
</evidence>
<keyword evidence="4" id="KW-1003">Cell membrane</keyword>
<dbReference type="Proteomes" id="UP001232536">
    <property type="component" value="Unassembled WGS sequence"/>
</dbReference>
<organism evidence="11 12">
    <name type="scientific">Actinotalea lenta</name>
    <dbReference type="NCBI Taxonomy" id="3064654"/>
    <lineage>
        <taxon>Bacteria</taxon>
        <taxon>Bacillati</taxon>
        <taxon>Actinomycetota</taxon>
        <taxon>Actinomycetes</taxon>
        <taxon>Micrococcales</taxon>
        <taxon>Cellulomonadaceae</taxon>
        <taxon>Actinotalea</taxon>
    </lineage>
</organism>
<comment type="similarity">
    <text evidence="2">Belongs to the YajC family.</text>
</comment>
<dbReference type="PANTHER" id="PTHR33909:SF1">
    <property type="entry name" value="SEC TRANSLOCON ACCESSORY COMPLEX SUBUNIT YAJC"/>
    <property type="match status" value="1"/>
</dbReference>
<evidence type="ECO:0000256" key="3">
    <source>
        <dbReference type="ARBA" id="ARBA00022448"/>
    </source>
</evidence>
<evidence type="ECO:0000313" key="12">
    <source>
        <dbReference type="Proteomes" id="UP001232536"/>
    </source>
</evidence>
<evidence type="ECO:0000256" key="8">
    <source>
        <dbReference type="ARBA" id="ARBA00023010"/>
    </source>
</evidence>
<keyword evidence="9" id="KW-0472">Membrane</keyword>
<accession>A0ABT9DEJ2</accession>
<name>A0ABT9DEJ2_9CELL</name>
<dbReference type="PANTHER" id="PTHR33909">
    <property type="entry name" value="SEC TRANSLOCON ACCESSORY COMPLEX SUBUNIT YAJC"/>
    <property type="match status" value="1"/>
</dbReference>
<evidence type="ECO:0000256" key="5">
    <source>
        <dbReference type="ARBA" id="ARBA00022692"/>
    </source>
</evidence>
<reference evidence="11 12" key="1">
    <citation type="submission" date="2023-07" db="EMBL/GenBank/DDBJ databases">
        <title>Description of novel actinomycetes strains, isolated from tidal flat sediment.</title>
        <authorList>
            <person name="Lu C."/>
        </authorList>
    </citation>
    <scope>NUCLEOTIDE SEQUENCE [LARGE SCALE GENOMIC DNA]</scope>
    <source>
        <strain evidence="11 12">SYSU T00b441</strain>
    </source>
</reference>
<evidence type="ECO:0000256" key="1">
    <source>
        <dbReference type="ARBA" id="ARBA00004162"/>
    </source>
</evidence>
<keyword evidence="7" id="KW-1133">Transmembrane helix</keyword>
<proteinExistence type="inferred from homology"/>
<evidence type="ECO:0000256" key="7">
    <source>
        <dbReference type="ARBA" id="ARBA00022989"/>
    </source>
</evidence>
<keyword evidence="12" id="KW-1185">Reference proteome</keyword>
<keyword evidence="5" id="KW-0812">Transmembrane</keyword>
<evidence type="ECO:0000256" key="9">
    <source>
        <dbReference type="ARBA" id="ARBA00023136"/>
    </source>
</evidence>
<protein>
    <submittedName>
        <fullName evidence="11">Preprotein translocase subunit YajC</fullName>
    </submittedName>
</protein>
<sequence length="179" mass="20226">MELVIILAIMVAAMFWLSSRNRKQQKAQSAFRDNLEPGQEVMTGSGMYGTVVEVHGDAVTLETAPGVTSRWYKPAIAKLVEPPVEEEPEEPEGAEEEFDEDFDWDGQDWERSEEEASDDDLEDEEFEDEESEDDEYVADDELEDEDLAEVDESEGADDDAHETEDETRDEGDAAPGKRR</sequence>
<dbReference type="NCBIfam" id="TIGR00739">
    <property type="entry name" value="yajC"/>
    <property type="match status" value="1"/>
</dbReference>
<dbReference type="Pfam" id="PF02699">
    <property type="entry name" value="YajC"/>
    <property type="match status" value="1"/>
</dbReference>
<dbReference type="RefSeq" id="WP_304601422.1">
    <property type="nucleotide sequence ID" value="NZ_JAUQYO010000001.1"/>
</dbReference>
<feature type="compositionally biased region" description="Acidic residues" evidence="10">
    <location>
        <begin position="83"/>
        <end position="169"/>
    </location>
</feature>
<comment type="subcellular location">
    <subcellularLocation>
        <location evidence="1">Cell membrane</location>
        <topology evidence="1">Single-pass membrane protein</topology>
    </subcellularLocation>
</comment>
<gene>
    <name evidence="11" type="primary">yajC</name>
    <name evidence="11" type="ORF">Q6348_11475</name>
</gene>
<evidence type="ECO:0000256" key="4">
    <source>
        <dbReference type="ARBA" id="ARBA00022475"/>
    </source>
</evidence>
<dbReference type="EMBL" id="JAUQYP010000001">
    <property type="protein sequence ID" value="MDO8107818.1"/>
    <property type="molecule type" value="Genomic_DNA"/>
</dbReference>
<evidence type="ECO:0000256" key="2">
    <source>
        <dbReference type="ARBA" id="ARBA00006742"/>
    </source>
</evidence>
<dbReference type="SMART" id="SM01323">
    <property type="entry name" value="YajC"/>
    <property type="match status" value="1"/>
</dbReference>
<keyword evidence="6" id="KW-0653">Protein transport</keyword>
<dbReference type="InterPro" id="IPR003849">
    <property type="entry name" value="Preprotein_translocase_YajC"/>
</dbReference>
<evidence type="ECO:0000256" key="6">
    <source>
        <dbReference type="ARBA" id="ARBA00022927"/>
    </source>
</evidence>
<evidence type="ECO:0000256" key="10">
    <source>
        <dbReference type="SAM" id="MobiDB-lite"/>
    </source>
</evidence>
<comment type="caution">
    <text evidence="11">The sequence shown here is derived from an EMBL/GenBank/DDBJ whole genome shotgun (WGS) entry which is preliminary data.</text>
</comment>